<comment type="caution">
    <text evidence="1">The sequence shown here is derived from an EMBL/GenBank/DDBJ whole genome shotgun (WGS) entry which is preliminary data.</text>
</comment>
<dbReference type="Pfam" id="PF07285">
    <property type="entry name" value="DUF1444"/>
    <property type="match status" value="1"/>
</dbReference>
<organism evidence="1 2">
    <name type="scientific">Pseudalkalibacillus berkeleyi</name>
    <dbReference type="NCBI Taxonomy" id="1069813"/>
    <lineage>
        <taxon>Bacteria</taxon>
        <taxon>Bacillati</taxon>
        <taxon>Bacillota</taxon>
        <taxon>Bacilli</taxon>
        <taxon>Bacillales</taxon>
        <taxon>Fictibacillaceae</taxon>
        <taxon>Pseudalkalibacillus</taxon>
    </lineage>
</organism>
<accession>A0ABS9H3T4</accession>
<evidence type="ECO:0000313" key="1">
    <source>
        <dbReference type="EMBL" id="MCF6138310.1"/>
    </source>
</evidence>
<dbReference type="EMBL" id="JAKIJS010000001">
    <property type="protein sequence ID" value="MCF6138310.1"/>
    <property type="molecule type" value="Genomic_DNA"/>
</dbReference>
<protein>
    <submittedName>
        <fullName evidence="1">DUF1444 domain-containing protein</fullName>
    </submittedName>
</protein>
<gene>
    <name evidence="1" type="ORF">L2716_11285</name>
</gene>
<keyword evidence="2" id="KW-1185">Reference proteome</keyword>
<dbReference type="InterPro" id="IPR010838">
    <property type="entry name" value="DUF1444"/>
</dbReference>
<reference evidence="1 2" key="1">
    <citation type="submission" date="2022-01" db="EMBL/GenBank/DDBJ databases">
        <title>Alkalihalobacillus sp. EGI L200015, a novel bacterium isolated from a salt lake sediment.</title>
        <authorList>
            <person name="Gao L."/>
            <person name="Fang B.-Z."/>
            <person name="Li W.-J."/>
        </authorList>
    </citation>
    <scope>NUCLEOTIDE SEQUENCE [LARGE SCALE GENOMIC DNA]</scope>
    <source>
        <strain evidence="1 2">KCTC 12718</strain>
    </source>
</reference>
<proteinExistence type="predicted"/>
<dbReference type="RefSeq" id="WP_236334637.1">
    <property type="nucleotide sequence ID" value="NZ_JAKIJS010000001.1"/>
</dbReference>
<sequence length="266" mass="30478">MEPIELKRILENKLQANNRKFVFDSEEKTLRIEDDQSGKGITLSLPGLTAKYEERKDAALDEIIHHVNEVFSVMDQQQPLKDNEKGIYPVIRSTSFPTEHNGDQLIFEEHTAETSVFYAQDLGNSYRLVTQKMLDAEGWDLKQLKEIGRFNLRSLDCNMKEDEVAGNRFYFLNSNDGYDASRILNIQLLEDMKSKVEGTLAVAVPHQDVLIFADIRNEQGYDILGQMAMHFFSNGRVPITALPFLYEDDELDPIFILAKNKPTKAD</sequence>
<name>A0ABS9H3T4_9BACL</name>
<evidence type="ECO:0000313" key="2">
    <source>
        <dbReference type="Proteomes" id="UP001649381"/>
    </source>
</evidence>
<dbReference type="PIRSF" id="PIRSF012562">
    <property type="entry name" value="UCP012562"/>
    <property type="match status" value="1"/>
</dbReference>
<dbReference type="Proteomes" id="UP001649381">
    <property type="component" value="Unassembled WGS sequence"/>
</dbReference>
<dbReference type="NCBIfam" id="NF010189">
    <property type="entry name" value="PRK13668.1"/>
    <property type="match status" value="1"/>
</dbReference>